<evidence type="ECO:0000256" key="3">
    <source>
        <dbReference type="SAM" id="MobiDB-lite"/>
    </source>
</evidence>
<dbReference type="SUPFAM" id="SSF49764">
    <property type="entry name" value="HSP20-like chaperones"/>
    <property type="match status" value="1"/>
</dbReference>
<evidence type="ECO:0000313" key="6">
    <source>
        <dbReference type="Proteomes" id="UP001596368"/>
    </source>
</evidence>
<comment type="similarity">
    <text evidence="1 2">Belongs to the small heat shock protein (HSP20) family.</text>
</comment>
<gene>
    <name evidence="5" type="ORF">ACFQRB_06220</name>
</gene>
<dbReference type="Proteomes" id="UP001596368">
    <property type="component" value="Unassembled WGS sequence"/>
</dbReference>
<dbReference type="PROSITE" id="PS01031">
    <property type="entry name" value="SHSP"/>
    <property type="match status" value="1"/>
</dbReference>
<dbReference type="Pfam" id="PF00011">
    <property type="entry name" value="HSP20"/>
    <property type="match status" value="1"/>
</dbReference>
<dbReference type="InterPro" id="IPR008978">
    <property type="entry name" value="HSP20-like_chaperone"/>
</dbReference>
<dbReference type="Gene3D" id="2.60.40.790">
    <property type="match status" value="1"/>
</dbReference>
<keyword evidence="6" id="KW-1185">Reference proteome</keyword>
<dbReference type="InterPro" id="IPR031107">
    <property type="entry name" value="Small_HSP"/>
</dbReference>
<proteinExistence type="inferred from homology"/>
<evidence type="ECO:0000313" key="5">
    <source>
        <dbReference type="EMBL" id="MFC7136259.1"/>
    </source>
</evidence>
<feature type="region of interest" description="Disordered" evidence="3">
    <location>
        <begin position="36"/>
        <end position="56"/>
    </location>
</feature>
<dbReference type="InterPro" id="IPR002068">
    <property type="entry name" value="A-crystallin/Hsp20_dom"/>
</dbReference>
<feature type="domain" description="SHSP" evidence="4">
    <location>
        <begin position="1"/>
        <end position="105"/>
    </location>
</feature>
<dbReference type="EMBL" id="JBHSZG010000001">
    <property type="protein sequence ID" value="MFC7136259.1"/>
    <property type="molecule type" value="Genomic_DNA"/>
</dbReference>
<reference evidence="5 6" key="1">
    <citation type="journal article" date="2019" name="Int. J. Syst. Evol. Microbiol.">
        <title>The Global Catalogue of Microorganisms (GCM) 10K type strain sequencing project: providing services to taxonomists for standard genome sequencing and annotation.</title>
        <authorList>
            <consortium name="The Broad Institute Genomics Platform"/>
            <consortium name="The Broad Institute Genome Sequencing Center for Infectious Disease"/>
            <person name="Wu L."/>
            <person name="Ma J."/>
        </authorList>
    </citation>
    <scope>NUCLEOTIDE SEQUENCE [LARGE SCALE GENOMIC DNA]</scope>
    <source>
        <strain evidence="5 6">DT92</strain>
    </source>
</reference>
<sequence>MLERDGAYVVSADLPGFDADDIELTVSGRDLTLRADAETDAEADAETPTGRYHRRERRARSLARRLRLPGEVVEEEATASYEDGVLRVTLPKAAVEKGGTRIDVA</sequence>
<name>A0ABD5XMJ0_9EURY</name>
<evidence type="ECO:0000256" key="1">
    <source>
        <dbReference type="PROSITE-ProRule" id="PRU00285"/>
    </source>
</evidence>
<dbReference type="PANTHER" id="PTHR11527">
    <property type="entry name" value="HEAT-SHOCK PROTEIN 20 FAMILY MEMBER"/>
    <property type="match status" value="1"/>
</dbReference>
<organism evidence="5 6">
    <name type="scientific">Halobaculum litoreum</name>
    <dbReference type="NCBI Taxonomy" id="3031998"/>
    <lineage>
        <taxon>Archaea</taxon>
        <taxon>Methanobacteriati</taxon>
        <taxon>Methanobacteriota</taxon>
        <taxon>Stenosarchaea group</taxon>
        <taxon>Halobacteria</taxon>
        <taxon>Halobacteriales</taxon>
        <taxon>Haloferacaceae</taxon>
        <taxon>Halobaculum</taxon>
    </lineage>
</organism>
<accession>A0ABD5XMJ0</accession>
<protein>
    <submittedName>
        <fullName evidence="5">Hsp20/alpha crystallin family protein</fullName>
    </submittedName>
</protein>
<evidence type="ECO:0000256" key="2">
    <source>
        <dbReference type="RuleBase" id="RU003616"/>
    </source>
</evidence>
<comment type="caution">
    <text evidence="5">The sequence shown here is derived from an EMBL/GenBank/DDBJ whole genome shotgun (WGS) entry which is preliminary data.</text>
</comment>
<evidence type="ECO:0000259" key="4">
    <source>
        <dbReference type="PROSITE" id="PS01031"/>
    </source>
</evidence>
<dbReference type="AlphaFoldDB" id="A0ABD5XMJ0"/>
<dbReference type="CDD" id="cd06464">
    <property type="entry name" value="ACD_sHsps-like"/>
    <property type="match status" value="1"/>
</dbReference>